<dbReference type="InterPro" id="IPR032675">
    <property type="entry name" value="LRR_dom_sf"/>
</dbReference>
<comment type="caution">
    <text evidence="1">The sequence shown here is derived from an EMBL/GenBank/DDBJ whole genome shotgun (WGS) entry which is preliminary data.</text>
</comment>
<name>A0ABQ5PAJ0_9ACTN</name>
<dbReference type="RefSeq" id="WP_323451545.1">
    <property type="nucleotide sequence ID" value="NZ_BSBI01000021.1"/>
</dbReference>
<dbReference type="Proteomes" id="UP001291653">
    <property type="component" value="Unassembled WGS sequence"/>
</dbReference>
<sequence length="387" mass="42233">MHDFDTPVPESAEWEAWLEYADALTAAGDPRGEAIRLEHLCETGDGGGDAAALAAAYGRVERQLGLDGLRDDGSWRFTWSRGFIDEASFLLTEEAGPQRRALVERLLAGLPHAGSFDPADPEQWEGALIDALLSHPATRLLRTLELRLTDYHHSAERAAVALARRRRPRLEALRFGHDFDVLFELHPTSAGNRVEPETYLHAAVVSEEAGNALWEALPALRTLGLEGAFLFCDVRHDALTHLRIRGAVFADGSLFTASTPALESLTVEIDVDVHGVAASNAVLGHLDPSWHPRLRSLDLSQAYFEPEEAGDFVVLADSPILPQLAELDLRELVIEDAIDGREPPAVLAELAPRFAHLDLYVRGDIIVEGADDGEVDRVLSALAHGSD</sequence>
<keyword evidence="2" id="KW-1185">Reference proteome</keyword>
<evidence type="ECO:0000313" key="1">
    <source>
        <dbReference type="EMBL" id="GLF99609.1"/>
    </source>
</evidence>
<protein>
    <submittedName>
        <fullName evidence="1">Uncharacterized protein</fullName>
    </submittedName>
</protein>
<reference evidence="1 2" key="1">
    <citation type="submission" date="2022-10" db="EMBL/GenBank/DDBJ databases">
        <title>Draft genome sequence of Streptomyces sp. YSPA8.</title>
        <authorList>
            <person name="Moriuchi R."/>
            <person name="Dohra H."/>
            <person name="Yamamura H."/>
            <person name="Kodani S."/>
        </authorList>
    </citation>
    <scope>NUCLEOTIDE SEQUENCE [LARGE SCALE GENOMIC DNA]</scope>
    <source>
        <strain evidence="1 2">YSPA8</strain>
    </source>
</reference>
<gene>
    <name evidence="1" type="ORF">SYYSPA8_34950</name>
</gene>
<dbReference type="EMBL" id="BSBI01000021">
    <property type="protein sequence ID" value="GLF99609.1"/>
    <property type="molecule type" value="Genomic_DNA"/>
</dbReference>
<organism evidence="1 2">
    <name type="scientific">Streptomyces yaizuensis</name>
    <dbReference type="NCBI Taxonomy" id="2989713"/>
    <lineage>
        <taxon>Bacteria</taxon>
        <taxon>Bacillati</taxon>
        <taxon>Actinomycetota</taxon>
        <taxon>Actinomycetes</taxon>
        <taxon>Kitasatosporales</taxon>
        <taxon>Streptomycetaceae</taxon>
        <taxon>Streptomyces</taxon>
    </lineage>
</organism>
<accession>A0ABQ5PAJ0</accession>
<dbReference type="Gene3D" id="3.80.10.10">
    <property type="entry name" value="Ribonuclease Inhibitor"/>
    <property type="match status" value="1"/>
</dbReference>
<proteinExistence type="predicted"/>
<evidence type="ECO:0000313" key="2">
    <source>
        <dbReference type="Proteomes" id="UP001291653"/>
    </source>
</evidence>